<dbReference type="PANTHER" id="PTHR43827:SF3">
    <property type="entry name" value="NADP-DEPENDENT OXIDOREDUCTASE DOMAIN-CONTAINING PROTEIN"/>
    <property type="match status" value="1"/>
</dbReference>
<feature type="domain" description="NADP-dependent oxidoreductase" evidence="7">
    <location>
        <begin position="15"/>
        <end position="257"/>
    </location>
</feature>
<keyword evidence="3" id="KW-0560">Oxidoreductase</keyword>
<evidence type="ECO:0000259" key="7">
    <source>
        <dbReference type="Pfam" id="PF00248"/>
    </source>
</evidence>
<dbReference type="InterPro" id="IPR036812">
    <property type="entry name" value="NAD(P)_OxRdtase_dom_sf"/>
</dbReference>
<name>A0A199NQB0_9MICC</name>
<evidence type="ECO:0000256" key="2">
    <source>
        <dbReference type="ARBA" id="ARBA00022857"/>
    </source>
</evidence>
<dbReference type="FunFam" id="3.20.20.100:FF:000015">
    <property type="entry name" value="Oxidoreductase, aldo/keto reductase family"/>
    <property type="match status" value="1"/>
</dbReference>
<dbReference type="InterPro" id="IPR020471">
    <property type="entry name" value="AKR"/>
</dbReference>
<evidence type="ECO:0000256" key="1">
    <source>
        <dbReference type="ARBA" id="ARBA00007905"/>
    </source>
</evidence>
<feature type="site" description="Lowers pKa of active site Tyr" evidence="6">
    <location>
        <position position="75"/>
    </location>
</feature>
<accession>A0A199NQB0</accession>
<dbReference type="InterPro" id="IPR018170">
    <property type="entry name" value="Aldo/ket_reductase_CS"/>
</dbReference>
<dbReference type="GO" id="GO:0016616">
    <property type="term" value="F:oxidoreductase activity, acting on the CH-OH group of donors, NAD or NADP as acceptor"/>
    <property type="evidence" value="ECO:0007669"/>
    <property type="project" value="UniProtKB-ARBA"/>
</dbReference>
<dbReference type="Pfam" id="PF00248">
    <property type="entry name" value="Aldo_ket_red"/>
    <property type="match status" value="1"/>
</dbReference>
<organism evidence="8 9">
    <name type="scientific">Rothia kristinae</name>
    <dbReference type="NCBI Taxonomy" id="37923"/>
    <lineage>
        <taxon>Bacteria</taxon>
        <taxon>Bacillati</taxon>
        <taxon>Actinomycetota</taxon>
        <taxon>Actinomycetes</taxon>
        <taxon>Micrococcales</taxon>
        <taxon>Micrococcaceae</taxon>
        <taxon>Rothia</taxon>
    </lineage>
</organism>
<evidence type="ECO:0000313" key="8">
    <source>
        <dbReference type="EMBL" id="OAX51289.1"/>
    </source>
</evidence>
<dbReference type="EMBL" id="LJBJ02000025">
    <property type="protein sequence ID" value="OAX51289.1"/>
    <property type="molecule type" value="Genomic_DNA"/>
</dbReference>
<evidence type="ECO:0000256" key="6">
    <source>
        <dbReference type="PIRSR" id="PIRSR000097-3"/>
    </source>
</evidence>
<dbReference type="SUPFAM" id="SSF51430">
    <property type="entry name" value="NAD(P)-linked oxidoreductase"/>
    <property type="match status" value="1"/>
</dbReference>
<dbReference type="PIRSF" id="PIRSF000097">
    <property type="entry name" value="AKR"/>
    <property type="match status" value="1"/>
</dbReference>
<dbReference type="PRINTS" id="PR00069">
    <property type="entry name" value="ALDKETRDTASE"/>
</dbReference>
<evidence type="ECO:0000256" key="5">
    <source>
        <dbReference type="PIRSR" id="PIRSR000097-2"/>
    </source>
</evidence>
<dbReference type="PANTHER" id="PTHR43827">
    <property type="entry name" value="2,5-DIKETO-D-GLUCONIC ACID REDUCTASE"/>
    <property type="match status" value="1"/>
</dbReference>
<dbReference type="RefSeq" id="WP_064725792.1">
    <property type="nucleotide sequence ID" value="NZ_JBFBMA010000002.1"/>
</dbReference>
<evidence type="ECO:0000256" key="4">
    <source>
        <dbReference type="PIRSR" id="PIRSR000097-1"/>
    </source>
</evidence>
<reference evidence="8" key="1">
    <citation type="submission" date="2016-06" db="EMBL/GenBank/DDBJ databases">
        <title>Identification of putative biosynthetic pathways for the production of bioactive secondary metabolites by the marine actinomycete Kocuria kristinae RUTW2-3.</title>
        <authorList>
            <person name="Waterworth S.C."/>
            <person name="Walmsley T.A."/>
            <person name="Matongo T."/>
            <person name="Davies-Coleman M.T."/>
            <person name="Dorrington R.A."/>
        </authorList>
    </citation>
    <scope>NUCLEOTIDE SEQUENCE [LARGE SCALE GENOMIC DNA]</scope>
    <source>
        <strain evidence="8">RUTW2-3</strain>
    </source>
</reference>
<feature type="binding site" evidence="5">
    <location>
        <position position="108"/>
    </location>
    <ligand>
        <name>substrate</name>
    </ligand>
</feature>
<evidence type="ECO:0000313" key="9">
    <source>
        <dbReference type="Proteomes" id="UP000053171"/>
    </source>
</evidence>
<dbReference type="Proteomes" id="UP000053171">
    <property type="component" value="Unassembled WGS sequence"/>
</dbReference>
<evidence type="ECO:0000256" key="3">
    <source>
        <dbReference type="ARBA" id="ARBA00023002"/>
    </source>
</evidence>
<dbReference type="InterPro" id="IPR023210">
    <property type="entry name" value="NADP_OxRdtase_dom"/>
</dbReference>
<proteinExistence type="inferred from homology"/>
<keyword evidence="9" id="KW-1185">Reference proteome</keyword>
<dbReference type="AlphaFoldDB" id="A0A199NQB0"/>
<comment type="caution">
    <text evidence="8">The sequence shown here is derived from an EMBL/GenBank/DDBJ whole genome shotgun (WGS) entry which is preliminary data.</text>
</comment>
<dbReference type="CDD" id="cd19132">
    <property type="entry name" value="AKR_AKR5D1_E1"/>
    <property type="match status" value="1"/>
</dbReference>
<keyword evidence="2" id="KW-0521">NADP</keyword>
<dbReference type="PROSITE" id="PS00798">
    <property type="entry name" value="ALDOKETO_REDUCTASE_1"/>
    <property type="match status" value="1"/>
</dbReference>
<comment type="similarity">
    <text evidence="1">Belongs to the aldo/keto reductase family.</text>
</comment>
<dbReference type="Gene3D" id="3.20.20.100">
    <property type="entry name" value="NADP-dependent oxidoreductase domain"/>
    <property type="match status" value="1"/>
</dbReference>
<dbReference type="PROSITE" id="PS00063">
    <property type="entry name" value="ALDOKETO_REDUCTASE_3"/>
    <property type="match status" value="1"/>
</dbReference>
<feature type="active site" description="Proton donor" evidence="4">
    <location>
        <position position="48"/>
    </location>
</feature>
<sequence length="277" mass="31480">MNHHVLRDGHEIPAIGYGTYPMDDAESEANVSEAIRRGYRLIDTAAQYGNEEGVGRGIRAASPDVERDELFVQTKLAGKDHGYDKTLAACKESLRRLGLEYLDLYLIHWPNPSVDLYVESWKAMIELREQGLVRSIGTSNFLPEHLNRLEEETGEMPVVNQIEVQVQYQQEALRGFHDEHRIITQAWSPLGRMKALAEDSAVGQIADQIGATPAQVVLRWHVQNHIIPLPKSANPERMEQNLNVFDWELSEEDMQKLHLAHTGIGLKGYDPRTHEEF</sequence>
<gene>
    <name evidence="8" type="ORF">AN277_0209600</name>
</gene>
<protein>
    <submittedName>
        <fullName evidence="8">Aldo/keto reductase</fullName>
    </submittedName>
</protein>